<proteinExistence type="inferred from homology"/>
<dbReference type="InterPro" id="IPR018117">
    <property type="entry name" value="C5_DNA_meth_AS"/>
</dbReference>
<organism evidence="9 10">
    <name type="scientific">Vitreoscilla stercoraria</name>
    <dbReference type="NCBI Taxonomy" id="61"/>
    <lineage>
        <taxon>Bacteria</taxon>
        <taxon>Pseudomonadati</taxon>
        <taxon>Pseudomonadota</taxon>
        <taxon>Betaproteobacteria</taxon>
        <taxon>Neisseriales</taxon>
        <taxon>Neisseriaceae</taxon>
        <taxon>Vitreoscilla</taxon>
    </lineage>
</organism>
<reference evidence="9" key="2">
    <citation type="journal article" date="2022" name="Res Sq">
        <title>Evolution of multicellular longitudinally dividing oral cavity symbionts (Neisseriaceae).</title>
        <authorList>
            <person name="Nyongesa S."/>
            <person name="Weber P."/>
            <person name="Bernet E."/>
            <person name="Pullido F."/>
            <person name="Nieckarz M."/>
            <person name="Delaby M."/>
            <person name="Nieves C."/>
            <person name="Viehboeck T."/>
            <person name="Krause N."/>
            <person name="Rivera-Millot A."/>
            <person name="Nakamura A."/>
            <person name="Vischer N."/>
            <person name="VanNieuwenhze M."/>
            <person name="Brun Y."/>
            <person name="Cava F."/>
            <person name="Bulgheresi S."/>
            <person name="Veyrier F."/>
        </authorList>
    </citation>
    <scope>NUCLEOTIDE SEQUENCE</scope>
    <source>
        <strain evidence="9">SAG 1488-6</strain>
    </source>
</reference>
<name>A0ABY4EDU7_VITST</name>
<dbReference type="Proteomes" id="UP000832034">
    <property type="component" value="Chromosome"/>
</dbReference>
<dbReference type="InterPro" id="IPR031303">
    <property type="entry name" value="C5_meth_CS"/>
</dbReference>
<dbReference type="InterPro" id="IPR050750">
    <property type="entry name" value="C5-MTase"/>
</dbReference>
<keyword evidence="9" id="KW-0378">Hydrolase</keyword>
<dbReference type="Gene3D" id="3.40.50.150">
    <property type="entry name" value="Vaccinia Virus protein VP39"/>
    <property type="match status" value="1"/>
</dbReference>
<evidence type="ECO:0000256" key="7">
    <source>
        <dbReference type="RuleBase" id="RU000416"/>
    </source>
</evidence>
<comment type="similarity">
    <text evidence="6 7">Belongs to the class I-like SAM-binding methyltransferase superfamily. C5-methyltransferase family.</text>
</comment>
<feature type="active site" evidence="6">
    <location>
        <position position="73"/>
    </location>
</feature>
<evidence type="ECO:0000256" key="5">
    <source>
        <dbReference type="ARBA" id="ARBA00047422"/>
    </source>
</evidence>
<evidence type="ECO:0000256" key="4">
    <source>
        <dbReference type="ARBA" id="ARBA00022747"/>
    </source>
</evidence>
<gene>
    <name evidence="9" type="ORF">LVJ81_05030</name>
</gene>
<dbReference type="GO" id="GO:0016787">
    <property type="term" value="F:hydrolase activity"/>
    <property type="evidence" value="ECO:0007669"/>
    <property type="project" value="UniProtKB-KW"/>
</dbReference>
<dbReference type="PANTHER" id="PTHR46098">
    <property type="entry name" value="TRNA (CYTOSINE(38)-C(5))-METHYLTRANSFERASE"/>
    <property type="match status" value="1"/>
</dbReference>
<evidence type="ECO:0000313" key="10">
    <source>
        <dbReference type="Proteomes" id="UP000832034"/>
    </source>
</evidence>
<keyword evidence="2 6" id="KW-0808">Transferase</keyword>
<dbReference type="Pfam" id="PF00145">
    <property type="entry name" value="DNA_methylase"/>
    <property type="match status" value="2"/>
</dbReference>
<dbReference type="InterPro" id="IPR029063">
    <property type="entry name" value="SAM-dependent_MTases_sf"/>
</dbReference>
<dbReference type="InterPro" id="IPR019062">
    <property type="entry name" value="Restrct_endonuc_II_HpaII"/>
</dbReference>
<dbReference type="GO" id="GO:0004519">
    <property type="term" value="F:endonuclease activity"/>
    <property type="evidence" value="ECO:0007669"/>
    <property type="project" value="UniProtKB-KW"/>
</dbReference>
<dbReference type="RefSeq" id="WP_019959133.1">
    <property type="nucleotide sequence ID" value="NZ_CP091512.1"/>
</dbReference>
<evidence type="ECO:0000256" key="1">
    <source>
        <dbReference type="ARBA" id="ARBA00022603"/>
    </source>
</evidence>
<dbReference type="PROSITE" id="PS00095">
    <property type="entry name" value="C5_MTASE_2"/>
    <property type="match status" value="1"/>
</dbReference>
<dbReference type="PANTHER" id="PTHR46098:SF1">
    <property type="entry name" value="TRNA (CYTOSINE(38)-C(5))-METHYLTRANSFERASE"/>
    <property type="match status" value="1"/>
</dbReference>
<dbReference type="Pfam" id="PF09561">
    <property type="entry name" value="RE_HpaII"/>
    <property type="match status" value="1"/>
</dbReference>
<comment type="catalytic activity">
    <reaction evidence="5 8">
        <text>a 2'-deoxycytidine in DNA + S-adenosyl-L-methionine = a 5-methyl-2'-deoxycytidine in DNA + S-adenosyl-L-homocysteine + H(+)</text>
        <dbReference type="Rhea" id="RHEA:13681"/>
        <dbReference type="Rhea" id="RHEA-COMP:11369"/>
        <dbReference type="Rhea" id="RHEA-COMP:11370"/>
        <dbReference type="ChEBI" id="CHEBI:15378"/>
        <dbReference type="ChEBI" id="CHEBI:57856"/>
        <dbReference type="ChEBI" id="CHEBI:59789"/>
        <dbReference type="ChEBI" id="CHEBI:85452"/>
        <dbReference type="ChEBI" id="CHEBI:85454"/>
        <dbReference type="EC" id="2.1.1.37"/>
    </reaction>
</comment>
<dbReference type="CDD" id="cd00315">
    <property type="entry name" value="Cyt_C5_DNA_methylase"/>
    <property type="match status" value="1"/>
</dbReference>
<evidence type="ECO:0000256" key="6">
    <source>
        <dbReference type="PROSITE-ProRule" id="PRU01016"/>
    </source>
</evidence>
<dbReference type="EMBL" id="CP091512">
    <property type="protein sequence ID" value="UOO93394.1"/>
    <property type="molecule type" value="Genomic_DNA"/>
</dbReference>
<dbReference type="EC" id="2.1.1.37" evidence="8"/>
<accession>A0ABY4EDU7</accession>
<dbReference type="InterPro" id="IPR001525">
    <property type="entry name" value="C5_MeTfrase"/>
</dbReference>
<keyword evidence="1 6" id="KW-0489">Methyltransferase</keyword>
<keyword evidence="9" id="KW-0255">Endonuclease</keyword>
<protein>
    <recommendedName>
        <fullName evidence="8">Cytosine-specific methyltransferase</fullName>
        <ecNumber evidence="8">2.1.1.37</ecNumber>
    </recommendedName>
</protein>
<dbReference type="PROSITE" id="PS51679">
    <property type="entry name" value="SAM_MT_C5"/>
    <property type="match status" value="1"/>
</dbReference>
<dbReference type="SUPFAM" id="SSF53335">
    <property type="entry name" value="S-adenosyl-L-methionine-dependent methyltransferases"/>
    <property type="match status" value="1"/>
</dbReference>
<keyword evidence="4" id="KW-0680">Restriction system</keyword>
<sequence>MNFIDLFAGIGGFHLALSRLDMNCVFASEIDSHAREVYKLNHKISDEIFNEDIRSISPDAIPDHDILCGGFPCQPFSQAGHKRGFDDVHKSERGNLFHYIADIIKEKRPNAFILENVRHLLKHDEGRTFQTIRDILEKELNYTVYFKIIKATDFGRPQHRPRIYIVGFNNHTVNTVPSFEFPKPTGTTMTMSDVWEGDCSREIGFTLRVGGKGSPLNDRRNWDGYLVNGQEVRLSPKEGKRMMGFPDDFQLSKSKTQAMKQLGNSVCVDVVYHVGLAVKKYLEQNQISANESDGMANFNKGEWGELYAFLKAIQNPQIKFGDTNTNILNTNDFITVFSLQHNDQPYQYTIQNNQLIISENGVLISEHNIDEILNQERLDQFKNDIVNSKATFEIQDQNILETLKINSFKGSSFSKKDVSVGFNYQHMCIENDPLGIKSFLGNNPTLLNASSNTNFIFEVNGFQGRIDDVNSIDTKNKVRDRIAYIVEHGGSFTFNKCEKPTFEENLFRVDSCMPQILGNLLLQYYSGSGSEIAQLITDDSEKIKIKRLLEAMLLGMFPSKLWDGNYSSNGIIVVRKLGDLLLYHTLKRNILMNYLFENTKLDTPSTSRHGFGKLIEEKNGSKFFKLNLQIRNT</sequence>
<keyword evidence="3 6" id="KW-0949">S-adenosyl-L-methionine</keyword>
<dbReference type="PROSITE" id="PS00094">
    <property type="entry name" value="C5_MTASE_1"/>
    <property type="match status" value="1"/>
</dbReference>
<dbReference type="PRINTS" id="PR00105">
    <property type="entry name" value="C5METTRFRASE"/>
</dbReference>
<evidence type="ECO:0000256" key="3">
    <source>
        <dbReference type="ARBA" id="ARBA00022691"/>
    </source>
</evidence>
<keyword evidence="10" id="KW-1185">Reference proteome</keyword>
<evidence type="ECO:0000313" key="9">
    <source>
        <dbReference type="EMBL" id="UOO93394.1"/>
    </source>
</evidence>
<evidence type="ECO:0000256" key="8">
    <source>
        <dbReference type="RuleBase" id="RU000417"/>
    </source>
</evidence>
<dbReference type="Gene3D" id="3.90.120.10">
    <property type="entry name" value="DNA Methylase, subunit A, domain 2"/>
    <property type="match status" value="1"/>
</dbReference>
<keyword evidence="9" id="KW-0540">Nuclease</keyword>
<dbReference type="NCBIfam" id="TIGR00675">
    <property type="entry name" value="dcm"/>
    <property type="match status" value="1"/>
</dbReference>
<evidence type="ECO:0000256" key="2">
    <source>
        <dbReference type="ARBA" id="ARBA00022679"/>
    </source>
</evidence>
<reference evidence="9" key="1">
    <citation type="submission" date="2021-12" db="EMBL/GenBank/DDBJ databases">
        <authorList>
            <person name="Veyrier F.J."/>
        </authorList>
    </citation>
    <scope>NUCLEOTIDE SEQUENCE</scope>
    <source>
        <strain evidence="9">SAG 1488-6</strain>
    </source>
</reference>